<dbReference type="Proteomes" id="UP000315971">
    <property type="component" value="Unassembled WGS sequence"/>
</dbReference>
<name>A0A521DPP0_9SPHI</name>
<dbReference type="RefSeq" id="WP_142604331.1">
    <property type="nucleotide sequence ID" value="NZ_FXSZ01000008.1"/>
</dbReference>
<evidence type="ECO:0000313" key="2">
    <source>
        <dbReference type="Proteomes" id="UP000315971"/>
    </source>
</evidence>
<accession>A0A521DPP0</accession>
<proteinExistence type="predicted"/>
<dbReference type="AlphaFoldDB" id="A0A521DPP0"/>
<sequence>MLTITNHTLEKLETLLRDLEYKVRYEKGNFKSGACLLQETKVVVVNKFITLEQKINALAEIIKQVPADESLLDDKQKAFYLNLKQMELEL</sequence>
<gene>
    <name evidence="1" type="ORF">SAMN06265350_10831</name>
</gene>
<protein>
    <submittedName>
        <fullName evidence="1">Uncharacterized protein</fullName>
    </submittedName>
</protein>
<dbReference type="OrthoDB" id="1524666at2"/>
<organism evidence="1 2">
    <name type="scientific">Solitalea koreensis</name>
    <dbReference type="NCBI Taxonomy" id="543615"/>
    <lineage>
        <taxon>Bacteria</taxon>
        <taxon>Pseudomonadati</taxon>
        <taxon>Bacteroidota</taxon>
        <taxon>Sphingobacteriia</taxon>
        <taxon>Sphingobacteriales</taxon>
        <taxon>Sphingobacteriaceae</taxon>
        <taxon>Solitalea</taxon>
    </lineage>
</organism>
<reference evidence="1 2" key="1">
    <citation type="submission" date="2017-05" db="EMBL/GenBank/DDBJ databases">
        <authorList>
            <person name="Varghese N."/>
            <person name="Submissions S."/>
        </authorList>
    </citation>
    <scope>NUCLEOTIDE SEQUENCE [LARGE SCALE GENOMIC DNA]</scope>
    <source>
        <strain evidence="1 2">DSM 21342</strain>
    </source>
</reference>
<evidence type="ECO:0000313" key="1">
    <source>
        <dbReference type="EMBL" id="SMO73674.1"/>
    </source>
</evidence>
<dbReference type="EMBL" id="FXSZ01000008">
    <property type="protein sequence ID" value="SMO73674.1"/>
    <property type="molecule type" value="Genomic_DNA"/>
</dbReference>
<keyword evidence="2" id="KW-1185">Reference proteome</keyword>